<dbReference type="Pfam" id="PF12625">
    <property type="entry name" value="Arabinose_bd"/>
    <property type="match status" value="1"/>
</dbReference>
<keyword evidence="1" id="KW-0805">Transcription regulation</keyword>
<dbReference type="EMBL" id="LT629746">
    <property type="protein sequence ID" value="SDS27626.1"/>
    <property type="molecule type" value="Genomic_DNA"/>
</dbReference>
<reference evidence="7" key="1">
    <citation type="submission" date="2016-10" db="EMBL/GenBank/DDBJ databases">
        <authorList>
            <person name="Varghese N."/>
            <person name="Submissions S."/>
        </authorList>
    </citation>
    <scope>NUCLEOTIDE SEQUENCE [LARGE SCALE GENOMIC DNA]</scope>
    <source>
        <strain evidence="7">BS3782</strain>
    </source>
</reference>
<sequence length="332" mass="37126">MLHSHLTTLNAVSLVLNTFKAEGLSSEALLAGSGISAADLSRADTRITTNQEMLVCANAVALRRDIGLELGRRMHVSSYGMLGYALLTSATLGDALRLALHYPALLGTLFELSLEEEDERIWLTAGDYRENPALAPFNVEFCLVSMKVTCEDLLGHPLPLLGARFEHPAPDYQAHYTERFDCPLQFDAVSNAFAFDKHWLEQPLPLADAITHQAMAERCRKQNTEFTGRQAWLGRIRQLLAAQLNAAPGLEGLAEQMNCSARTLRRHLKDLGCSYQELLDELRFEQAKRMLCEDQLPIYRIAEALGFSETASFRHAFVRWSGVAPSQFRPHR</sequence>
<reference evidence="6" key="2">
    <citation type="submission" date="2016-10" db="EMBL/GenBank/DDBJ databases">
        <authorList>
            <person name="de Groot N.N."/>
        </authorList>
    </citation>
    <scope>NUCLEOTIDE SEQUENCE [LARGE SCALE GENOMIC DNA]</scope>
    <source>
        <strain evidence="6">BS3782</strain>
    </source>
</reference>
<accession>A0A0J6JYW2</accession>
<name>A0A0J6JYW2_9PSED</name>
<evidence type="ECO:0000256" key="2">
    <source>
        <dbReference type="ARBA" id="ARBA00023125"/>
    </source>
</evidence>
<proteinExistence type="predicted"/>
<dbReference type="Pfam" id="PF12833">
    <property type="entry name" value="HTH_18"/>
    <property type="match status" value="1"/>
</dbReference>
<feature type="domain" description="HTH araC/xylS-type" evidence="4">
    <location>
        <begin position="234"/>
        <end position="331"/>
    </location>
</feature>
<dbReference type="PANTHER" id="PTHR47894:SF1">
    <property type="entry name" value="HTH-TYPE TRANSCRIPTIONAL REGULATOR VQSM"/>
    <property type="match status" value="1"/>
</dbReference>
<evidence type="ECO:0000256" key="3">
    <source>
        <dbReference type="ARBA" id="ARBA00023163"/>
    </source>
</evidence>
<dbReference type="GO" id="GO:0000976">
    <property type="term" value="F:transcription cis-regulatory region binding"/>
    <property type="evidence" value="ECO:0007669"/>
    <property type="project" value="TreeGrafter"/>
</dbReference>
<dbReference type="RefSeq" id="WP_038980563.1">
    <property type="nucleotide sequence ID" value="NZ_JABTYG010000002.1"/>
</dbReference>
<evidence type="ECO:0000313" key="7">
    <source>
        <dbReference type="Proteomes" id="UP000182814"/>
    </source>
</evidence>
<reference evidence="5 8" key="3">
    <citation type="submission" date="2019-09" db="EMBL/GenBank/DDBJ databases">
        <title>Draft genome sequences of 48 bacterial type strains from the CCUG.</title>
        <authorList>
            <person name="Tunovic T."/>
            <person name="Pineiro-Iglesias B."/>
            <person name="Unosson C."/>
            <person name="Inganas E."/>
            <person name="Ohlen M."/>
            <person name="Cardew S."/>
            <person name="Jensie-Markopoulos S."/>
            <person name="Salva-Serra F."/>
            <person name="Jaen-Luchoro D."/>
            <person name="Karlsson R."/>
            <person name="Svensson-Stadler L."/>
            <person name="Chun J."/>
            <person name="Moore E."/>
        </authorList>
    </citation>
    <scope>NUCLEOTIDE SEQUENCE [LARGE SCALE GENOMIC DNA]</scope>
    <source>
        <strain evidence="5 8">CCUG 51522</strain>
    </source>
</reference>
<gene>
    <name evidence="5" type="ORF">F7R14_26580</name>
    <name evidence="6" type="ORF">SAMN04490191_1095</name>
</gene>
<dbReference type="EMBL" id="VZPO01000012">
    <property type="protein sequence ID" value="KAB0499370.1"/>
    <property type="molecule type" value="Genomic_DNA"/>
</dbReference>
<evidence type="ECO:0000313" key="8">
    <source>
        <dbReference type="Proteomes" id="UP000434925"/>
    </source>
</evidence>
<dbReference type="InterPro" id="IPR018060">
    <property type="entry name" value="HTH_AraC"/>
</dbReference>
<evidence type="ECO:0000259" key="4">
    <source>
        <dbReference type="PROSITE" id="PS01124"/>
    </source>
</evidence>
<dbReference type="SUPFAM" id="SSF46689">
    <property type="entry name" value="Homeodomain-like"/>
    <property type="match status" value="1"/>
</dbReference>
<organism evidence="6 7">
    <name type="scientific">Pseudomonas lini</name>
    <dbReference type="NCBI Taxonomy" id="163011"/>
    <lineage>
        <taxon>Bacteria</taxon>
        <taxon>Pseudomonadati</taxon>
        <taxon>Pseudomonadota</taxon>
        <taxon>Gammaproteobacteria</taxon>
        <taxon>Pseudomonadales</taxon>
        <taxon>Pseudomonadaceae</taxon>
        <taxon>Pseudomonas</taxon>
    </lineage>
</organism>
<dbReference type="SMART" id="SM00342">
    <property type="entry name" value="HTH_ARAC"/>
    <property type="match status" value="1"/>
</dbReference>
<keyword evidence="7" id="KW-1185">Reference proteome</keyword>
<keyword evidence="2 6" id="KW-0238">DNA-binding</keyword>
<dbReference type="Gene3D" id="1.10.10.60">
    <property type="entry name" value="Homeodomain-like"/>
    <property type="match status" value="1"/>
</dbReference>
<dbReference type="PANTHER" id="PTHR47894">
    <property type="entry name" value="HTH-TYPE TRANSCRIPTIONAL REGULATOR GADX"/>
    <property type="match status" value="1"/>
</dbReference>
<protein>
    <submittedName>
        <fullName evidence="5">AraC family transcriptional regulator</fullName>
    </submittedName>
    <submittedName>
        <fullName evidence="6">AraC-type DNA-binding protein</fullName>
    </submittedName>
</protein>
<dbReference type="Proteomes" id="UP000434925">
    <property type="component" value="Unassembled WGS sequence"/>
</dbReference>
<evidence type="ECO:0000313" key="5">
    <source>
        <dbReference type="EMBL" id="KAB0499370.1"/>
    </source>
</evidence>
<dbReference type="GO" id="GO:0003700">
    <property type="term" value="F:DNA-binding transcription factor activity"/>
    <property type="evidence" value="ECO:0007669"/>
    <property type="project" value="InterPro"/>
</dbReference>
<dbReference type="PROSITE" id="PS01124">
    <property type="entry name" value="HTH_ARAC_FAMILY_2"/>
    <property type="match status" value="1"/>
</dbReference>
<dbReference type="AlphaFoldDB" id="A0A0J6JYW2"/>
<keyword evidence="3" id="KW-0804">Transcription</keyword>
<evidence type="ECO:0000313" key="6">
    <source>
        <dbReference type="EMBL" id="SDS27626.1"/>
    </source>
</evidence>
<dbReference type="GO" id="GO:0005829">
    <property type="term" value="C:cytosol"/>
    <property type="evidence" value="ECO:0007669"/>
    <property type="project" value="TreeGrafter"/>
</dbReference>
<dbReference type="PATRIC" id="fig|163011.3.peg.470"/>
<dbReference type="InterPro" id="IPR032687">
    <property type="entry name" value="AraC-type_N"/>
</dbReference>
<dbReference type="Proteomes" id="UP000182814">
    <property type="component" value="Chromosome I"/>
</dbReference>
<evidence type="ECO:0000256" key="1">
    <source>
        <dbReference type="ARBA" id="ARBA00023015"/>
    </source>
</evidence>
<dbReference type="InterPro" id="IPR009057">
    <property type="entry name" value="Homeodomain-like_sf"/>
</dbReference>